<gene>
    <name evidence="2" type="ORF">HNR02_004713</name>
</gene>
<dbReference type="AlphaFoldDB" id="A0A853B8Q0"/>
<organism evidence="2 3">
    <name type="scientific">Amycolatopsis endophytica</name>
    <dbReference type="NCBI Taxonomy" id="860233"/>
    <lineage>
        <taxon>Bacteria</taxon>
        <taxon>Bacillati</taxon>
        <taxon>Actinomycetota</taxon>
        <taxon>Actinomycetes</taxon>
        <taxon>Pseudonocardiales</taxon>
        <taxon>Pseudonocardiaceae</taxon>
        <taxon>Amycolatopsis</taxon>
    </lineage>
</organism>
<dbReference type="Gene3D" id="3.40.190.80">
    <property type="match status" value="1"/>
</dbReference>
<comment type="caution">
    <text evidence="2">The sequence shown here is derived from an EMBL/GenBank/DDBJ whole genome shotgun (WGS) entry which is preliminary data.</text>
</comment>
<keyword evidence="3" id="KW-1185">Reference proteome</keyword>
<accession>A0A853B8Q0</accession>
<keyword evidence="1" id="KW-0460">Magnesium</keyword>
<dbReference type="GO" id="GO:0008934">
    <property type="term" value="F:inositol monophosphate 1-phosphatase activity"/>
    <property type="evidence" value="ECO:0007669"/>
    <property type="project" value="TreeGrafter"/>
</dbReference>
<dbReference type="Pfam" id="PF00459">
    <property type="entry name" value="Inositol_P"/>
    <property type="match status" value="1"/>
</dbReference>
<sequence>MNRWPVPEPEIPDGTHPALAAVARAAVGAFRDACARFSAPELAEKVGMGADGTATTRLDMLVDTAVAAAVDVCGVNLLSEEIGVIDNGSAVTLVVDPVDGTANAVAGVPLSSFAGVVAVDGKPVESLTTWLDTGRSWHARAGEPGPWRTSGRRELDGAAVSLLRPHARNEAAWLRVSRRAARVRILSSSCLEAALVAQGSTDAFADAGSDTHRIMDIAAAAVLVPAAGGAVMDAFGREVEIDPDLTRRWSGVVAATPELAADLAATIRGSEVG</sequence>
<feature type="binding site" evidence="1">
    <location>
        <position position="80"/>
    </location>
    <ligand>
        <name>Mg(2+)</name>
        <dbReference type="ChEBI" id="CHEBI:18420"/>
        <label>1</label>
        <note>catalytic</note>
    </ligand>
</feature>
<feature type="binding site" evidence="1">
    <location>
        <position position="96"/>
    </location>
    <ligand>
        <name>Mg(2+)</name>
        <dbReference type="ChEBI" id="CHEBI:18420"/>
        <label>1</label>
        <note>catalytic</note>
    </ligand>
</feature>
<keyword evidence="1" id="KW-0479">Metal-binding</keyword>
<feature type="binding site" evidence="1">
    <location>
        <position position="99"/>
    </location>
    <ligand>
        <name>Mg(2+)</name>
        <dbReference type="ChEBI" id="CHEBI:18420"/>
        <label>1</label>
        <note>catalytic</note>
    </ligand>
</feature>
<evidence type="ECO:0000313" key="2">
    <source>
        <dbReference type="EMBL" id="NYI91390.1"/>
    </source>
</evidence>
<dbReference type="RefSeq" id="WP_312861106.1">
    <property type="nucleotide sequence ID" value="NZ_JACCFK010000001.1"/>
</dbReference>
<dbReference type="PANTHER" id="PTHR20854:SF4">
    <property type="entry name" value="INOSITOL-1-MONOPHOSPHATASE-RELATED"/>
    <property type="match status" value="1"/>
</dbReference>
<dbReference type="EC" id="3.1.3.25" evidence="2"/>
<dbReference type="EMBL" id="JACCFK010000001">
    <property type="protein sequence ID" value="NYI91390.1"/>
    <property type="molecule type" value="Genomic_DNA"/>
</dbReference>
<dbReference type="GO" id="GO:0046872">
    <property type="term" value="F:metal ion binding"/>
    <property type="evidence" value="ECO:0007669"/>
    <property type="project" value="UniProtKB-KW"/>
</dbReference>
<dbReference type="PANTHER" id="PTHR20854">
    <property type="entry name" value="INOSITOL MONOPHOSPHATASE"/>
    <property type="match status" value="1"/>
</dbReference>
<name>A0A853B8Q0_9PSEU</name>
<dbReference type="Proteomes" id="UP000549616">
    <property type="component" value="Unassembled WGS sequence"/>
</dbReference>
<evidence type="ECO:0000313" key="3">
    <source>
        <dbReference type="Proteomes" id="UP000549616"/>
    </source>
</evidence>
<proteinExistence type="predicted"/>
<dbReference type="Gene3D" id="3.30.540.10">
    <property type="entry name" value="Fructose-1,6-Bisphosphatase, subunit A, domain 1"/>
    <property type="match status" value="1"/>
</dbReference>
<feature type="binding site" evidence="1">
    <location>
        <position position="216"/>
    </location>
    <ligand>
        <name>Mg(2+)</name>
        <dbReference type="ChEBI" id="CHEBI:18420"/>
        <label>1</label>
        <note>catalytic</note>
    </ligand>
</feature>
<dbReference type="PRINTS" id="PR00377">
    <property type="entry name" value="IMPHPHTASES"/>
</dbReference>
<dbReference type="InterPro" id="IPR000760">
    <property type="entry name" value="Inositol_monophosphatase-like"/>
</dbReference>
<reference evidence="2 3" key="1">
    <citation type="submission" date="2020-07" db="EMBL/GenBank/DDBJ databases">
        <title>Sequencing the genomes of 1000 actinobacteria strains.</title>
        <authorList>
            <person name="Klenk H.-P."/>
        </authorList>
    </citation>
    <scope>NUCLEOTIDE SEQUENCE [LARGE SCALE GENOMIC DNA]</scope>
    <source>
        <strain evidence="2 3">DSM 104006</strain>
    </source>
</reference>
<comment type="cofactor">
    <cofactor evidence="1">
        <name>Mg(2+)</name>
        <dbReference type="ChEBI" id="CHEBI:18420"/>
    </cofactor>
</comment>
<evidence type="ECO:0000256" key="1">
    <source>
        <dbReference type="PIRSR" id="PIRSR600760-2"/>
    </source>
</evidence>
<dbReference type="GO" id="GO:0007165">
    <property type="term" value="P:signal transduction"/>
    <property type="evidence" value="ECO:0007669"/>
    <property type="project" value="TreeGrafter"/>
</dbReference>
<dbReference type="GO" id="GO:0006020">
    <property type="term" value="P:inositol metabolic process"/>
    <property type="evidence" value="ECO:0007669"/>
    <property type="project" value="TreeGrafter"/>
</dbReference>
<keyword evidence="2" id="KW-0378">Hydrolase</keyword>
<dbReference type="SUPFAM" id="SSF56655">
    <property type="entry name" value="Carbohydrate phosphatase"/>
    <property type="match status" value="1"/>
</dbReference>
<protein>
    <submittedName>
        <fullName evidence="2">Myo-inositol-1(Or 4)-monophosphatase</fullName>
        <ecNumber evidence="2">3.1.3.25</ecNumber>
    </submittedName>
</protein>